<name>A0A433D3N0_9FUNG</name>
<evidence type="ECO:0000313" key="3">
    <source>
        <dbReference type="Proteomes" id="UP000268093"/>
    </source>
</evidence>
<accession>A0A433D3N0</accession>
<feature type="compositionally biased region" description="Basic and acidic residues" evidence="1">
    <location>
        <begin position="405"/>
        <end position="423"/>
    </location>
</feature>
<reference evidence="2 3" key="1">
    <citation type="journal article" date="2018" name="New Phytol.">
        <title>Phylogenomics of Endogonaceae and evolution of mycorrhizas within Mucoromycota.</title>
        <authorList>
            <person name="Chang Y."/>
            <person name="Desiro A."/>
            <person name="Na H."/>
            <person name="Sandor L."/>
            <person name="Lipzen A."/>
            <person name="Clum A."/>
            <person name="Barry K."/>
            <person name="Grigoriev I.V."/>
            <person name="Martin F.M."/>
            <person name="Stajich J.E."/>
            <person name="Smith M.E."/>
            <person name="Bonito G."/>
            <person name="Spatafora J.W."/>
        </authorList>
    </citation>
    <scope>NUCLEOTIDE SEQUENCE [LARGE SCALE GENOMIC DNA]</scope>
    <source>
        <strain evidence="2 3">GMNB39</strain>
    </source>
</reference>
<organism evidence="2 3">
    <name type="scientific">Jimgerdemannia flammicorona</name>
    <dbReference type="NCBI Taxonomy" id="994334"/>
    <lineage>
        <taxon>Eukaryota</taxon>
        <taxon>Fungi</taxon>
        <taxon>Fungi incertae sedis</taxon>
        <taxon>Mucoromycota</taxon>
        <taxon>Mucoromycotina</taxon>
        <taxon>Endogonomycetes</taxon>
        <taxon>Endogonales</taxon>
        <taxon>Endogonaceae</taxon>
        <taxon>Jimgerdemannia</taxon>
    </lineage>
</organism>
<gene>
    <name evidence="2" type="ORF">BC936DRAFT_148181</name>
</gene>
<comment type="caution">
    <text evidence="2">The sequence shown here is derived from an EMBL/GenBank/DDBJ whole genome shotgun (WGS) entry which is preliminary data.</text>
</comment>
<dbReference type="OrthoDB" id="2534759at2759"/>
<sequence>MKKIHVTTAFFVTYWSAYWLPLRRSSVLTLSSIERLQEFYAKRELKVNKTGMLGLGPAISEEPDELDHVPTPREPPPSWAELDVETDLDVLQDVCYADIQGMLNCWNMVTGPSHTTSTSDTEVDDHFQIIPLLDATTKVINSVKNYIYNRHDLDDAAVLKIRQATLALLDGMKRLENRARVEEDEETKSEDGYIYTASDYTMLETERGVINDYLEVVDKYAFNPPHHIGAQTMKVLAKDSEEVEVSAESQKPKLPDWLDPTTFVGDDIGRYHAMLDANRQPDTSAWPNGLNNSSQLDTLPNPNEDKRAFLEALSDGQVLCNAYNNIVKRSKRPFGLINKIHLDTARTYRATENLKFFAAACKFRFDINLDPFNATEIVRRTETGKTQKSNLEIDRLISPARKHHQDLLRRRDQRTSGSRRDDVAPSPEPSWQNTYRGHQLRRADVTGAEISAV</sequence>
<evidence type="ECO:0000313" key="2">
    <source>
        <dbReference type="EMBL" id="RUP45439.1"/>
    </source>
</evidence>
<dbReference type="Proteomes" id="UP000268093">
    <property type="component" value="Unassembled WGS sequence"/>
</dbReference>
<evidence type="ECO:0000256" key="1">
    <source>
        <dbReference type="SAM" id="MobiDB-lite"/>
    </source>
</evidence>
<dbReference type="PANTHER" id="PTHR38702">
    <property type="entry name" value="CALPONIN-HOMOLOGY (CH) DOMAIN-CONTAINING PROTEIN"/>
    <property type="match status" value="1"/>
</dbReference>
<feature type="region of interest" description="Disordered" evidence="1">
    <location>
        <begin position="402"/>
        <end position="439"/>
    </location>
</feature>
<dbReference type="SUPFAM" id="SSF47576">
    <property type="entry name" value="Calponin-homology domain, CH-domain"/>
    <property type="match status" value="1"/>
</dbReference>
<dbReference type="AlphaFoldDB" id="A0A433D3N0"/>
<dbReference type="CDD" id="cd00014">
    <property type="entry name" value="CH_SF"/>
    <property type="match status" value="1"/>
</dbReference>
<evidence type="ECO:0008006" key="4">
    <source>
        <dbReference type="Google" id="ProtNLM"/>
    </source>
</evidence>
<protein>
    <recommendedName>
        <fullName evidence="4">Calponin homology domain-containing protein</fullName>
    </recommendedName>
</protein>
<dbReference type="PANTHER" id="PTHR38702:SF1">
    <property type="entry name" value="CALPONIN-HOMOLOGY (CH) DOMAIN-CONTAINING PROTEIN"/>
    <property type="match status" value="1"/>
</dbReference>
<dbReference type="InterPro" id="IPR036872">
    <property type="entry name" value="CH_dom_sf"/>
</dbReference>
<dbReference type="EMBL" id="RBNI01007286">
    <property type="protein sequence ID" value="RUP45439.1"/>
    <property type="molecule type" value="Genomic_DNA"/>
</dbReference>
<proteinExistence type="predicted"/>
<keyword evidence="3" id="KW-1185">Reference proteome</keyword>
<dbReference type="Gene3D" id="1.10.418.10">
    <property type="entry name" value="Calponin-like domain"/>
    <property type="match status" value="1"/>
</dbReference>